<reference evidence="1 2" key="1">
    <citation type="submission" date="2020-04" db="EMBL/GenBank/DDBJ databases">
        <title>Luteolibacter sp. G-1-1-1 isolated from soil.</title>
        <authorList>
            <person name="Dahal R.H."/>
        </authorList>
    </citation>
    <scope>NUCLEOTIDE SEQUENCE [LARGE SCALE GENOMIC DNA]</scope>
    <source>
        <strain evidence="1 2">G-1-1-1</strain>
    </source>
</reference>
<dbReference type="InterPro" id="IPR030489">
    <property type="entry name" value="TR_Rrf2-type_CS"/>
</dbReference>
<dbReference type="AlphaFoldDB" id="A0A858REU3"/>
<dbReference type="PANTHER" id="PTHR33221">
    <property type="entry name" value="WINGED HELIX-TURN-HELIX TRANSCRIPTIONAL REGULATOR, RRF2 FAMILY"/>
    <property type="match status" value="1"/>
</dbReference>
<evidence type="ECO:0000313" key="2">
    <source>
        <dbReference type="Proteomes" id="UP000501812"/>
    </source>
</evidence>
<dbReference type="EMBL" id="CP051774">
    <property type="protein sequence ID" value="QJE95084.1"/>
    <property type="molecule type" value="Genomic_DNA"/>
</dbReference>
<dbReference type="InterPro" id="IPR036388">
    <property type="entry name" value="WH-like_DNA-bd_sf"/>
</dbReference>
<dbReference type="InterPro" id="IPR036390">
    <property type="entry name" value="WH_DNA-bd_sf"/>
</dbReference>
<protein>
    <submittedName>
        <fullName evidence="1">Rrf2 family transcriptional regulator</fullName>
    </submittedName>
</protein>
<dbReference type="RefSeq" id="WP_169453305.1">
    <property type="nucleotide sequence ID" value="NZ_CP051774.1"/>
</dbReference>
<proteinExistence type="predicted"/>
<dbReference type="KEGG" id="luo:HHL09_04615"/>
<accession>A0A858REU3</accession>
<dbReference type="PROSITE" id="PS01332">
    <property type="entry name" value="HTH_RRF2_1"/>
    <property type="match status" value="1"/>
</dbReference>
<dbReference type="GO" id="GO:0005829">
    <property type="term" value="C:cytosol"/>
    <property type="evidence" value="ECO:0007669"/>
    <property type="project" value="TreeGrafter"/>
</dbReference>
<dbReference type="NCBIfam" id="TIGR00738">
    <property type="entry name" value="rrf2_super"/>
    <property type="match status" value="1"/>
</dbReference>
<dbReference type="Gene3D" id="1.10.10.10">
    <property type="entry name" value="Winged helix-like DNA-binding domain superfamily/Winged helix DNA-binding domain"/>
    <property type="match status" value="1"/>
</dbReference>
<sequence length="137" mass="15462">MRISQKLDYACRAMAQLAKRHDGRTITRLDELAQREAVSANFLVQILNDLRRAGLVESRRGKSGGYLLARKPDTIHLKEIVEAVEPSLLSFSTHTEGESGATVRAAWEKIAQELRDQLERVTLPQLAEKTEAPMFYI</sequence>
<organism evidence="1 2">
    <name type="scientific">Luteolibacter luteus</name>
    <dbReference type="NCBI Taxonomy" id="2728835"/>
    <lineage>
        <taxon>Bacteria</taxon>
        <taxon>Pseudomonadati</taxon>
        <taxon>Verrucomicrobiota</taxon>
        <taxon>Verrucomicrobiia</taxon>
        <taxon>Verrucomicrobiales</taxon>
        <taxon>Verrucomicrobiaceae</taxon>
        <taxon>Luteolibacter</taxon>
    </lineage>
</organism>
<dbReference type="GO" id="GO:0003700">
    <property type="term" value="F:DNA-binding transcription factor activity"/>
    <property type="evidence" value="ECO:0007669"/>
    <property type="project" value="TreeGrafter"/>
</dbReference>
<dbReference type="SUPFAM" id="SSF46785">
    <property type="entry name" value="Winged helix' DNA-binding domain"/>
    <property type="match status" value="1"/>
</dbReference>
<dbReference type="PROSITE" id="PS51197">
    <property type="entry name" value="HTH_RRF2_2"/>
    <property type="match status" value="1"/>
</dbReference>
<dbReference type="InterPro" id="IPR000944">
    <property type="entry name" value="Tscrpt_reg_Rrf2"/>
</dbReference>
<dbReference type="Proteomes" id="UP000501812">
    <property type="component" value="Chromosome"/>
</dbReference>
<dbReference type="PANTHER" id="PTHR33221:SF15">
    <property type="entry name" value="HTH-TYPE TRANSCRIPTIONAL REGULATOR YWGB-RELATED"/>
    <property type="match status" value="1"/>
</dbReference>
<evidence type="ECO:0000313" key="1">
    <source>
        <dbReference type="EMBL" id="QJE95084.1"/>
    </source>
</evidence>
<name>A0A858REU3_9BACT</name>
<dbReference type="Pfam" id="PF02082">
    <property type="entry name" value="Rrf2"/>
    <property type="match status" value="1"/>
</dbReference>
<gene>
    <name evidence="1" type="ORF">HHL09_04615</name>
</gene>
<keyword evidence="2" id="KW-1185">Reference proteome</keyword>